<protein>
    <submittedName>
        <fullName evidence="3">Coenzyme F420-0:L-glutamate ligase</fullName>
        <ecNumber evidence="3">6.3.2.31</ecNumber>
    </submittedName>
</protein>
<dbReference type="SUPFAM" id="SSF144010">
    <property type="entry name" value="CofE-like"/>
    <property type="match status" value="1"/>
</dbReference>
<name>A0ABY4N9L1_9MICO</name>
<feature type="region of interest" description="Disordered" evidence="1">
    <location>
        <begin position="299"/>
        <end position="321"/>
    </location>
</feature>
<evidence type="ECO:0000256" key="1">
    <source>
        <dbReference type="SAM" id="MobiDB-lite"/>
    </source>
</evidence>
<feature type="domain" description="Coenzyme F420:L-glutamate ligase-like" evidence="2">
    <location>
        <begin position="29"/>
        <end position="227"/>
    </location>
</feature>
<keyword evidence="4" id="KW-1185">Reference proteome</keyword>
<dbReference type="GO" id="GO:0052618">
    <property type="term" value="F:coenzyme F420-0:L-glutamate ligase activity"/>
    <property type="evidence" value="ECO:0007669"/>
    <property type="project" value="UniProtKB-EC"/>
</dbReference>
<dbReference type="Gene3D" id="3.30.1330.100">
    <property type="entry name" value="CofE-like"/>
    <property type="match status" value="2"/>
</dbReference>
<sequence length="382" mass="39217">MTTTPPDGPAGPLQPSASSGLRVLPVVGLGEVRAGDDLAALLLGALEASGILLADDDVLCVSTKIISKTRDLVIPAVAKQEAIAEQSVRLVARRRHLRTTTSIVEIPAGPVMAAAGIDGSNSPGGLLLLPGDPDTEAEDLRAALARATGRRLGVVLSDTSSRIWRVGVGDIALGAAGLRALEDLRGSTDADGRPLHVTVRALADEIAAAADLVKGKASGVPAVVVRGLGGVVVDPADAVPARALSRTGEDDWFRRPSLESVWQALGIAAEDEPVAAMDPESDALRLHRAIEIARTPARAVTSVDPDPGPASAASAAPILEDVGPGPTGRLALVVRPHDDRGGSWAAAGVFAERLRTAIGAESIARELPVDVRIEGPRARMEP</sequence>
<dbReference type="InterPro" id="IPR002847">
    <property type="entry name" value="F420-0_gamma-glut_ligase-dom"/>
</dbReference>
<dbReference type="PANTHER" id="PTHR47917:SF1">
    <property type="entry name" value="COENZYME F420:L-GLUTAMATE LIGASE"/>
    <property type="match status" value="1"/>
</dbReference>
<evidence type="ECO:0000259" key="2">
    <source>
        <dbReference type="Pfam" id="PF01996"/>
    </source>
</evidence>
<dbReference type="EMBL" id="CP097218">
    <property type="protein sequence ID" value="UQN30064.1"/>
    <property type="molecule type" value="Genomic_DNA"/>
</dbReference>
<dbReference type="EC" id="6.3.2.31" evidence="3"/>
<dbReference type="PANTHER" id="PTHR47917">
    <property type="match status" value="1"/>
</dbReference>
<evidence type="ECO:0000313" key="4">
    <source>
        <dbReference type="Proteomes" id="UP001055868"/>
    </source>
</evidence>
<dbReference type="Pfam" id="PF01996">
    <property type="entry name" value="F420_ligase"/>
    <property type="match status" value="1"/>
</dbReference>
<dbReference type="RefSeq" id="WP_249479237.1">
    <property type="nucleotide sequence ID" value="NZ_CP097218.1"/>
</dbReference>
<keyword evidence="3" id="KW-0436">Ligase</keyword>
<accession>A0ABY4N9L1</accession>
<proteinExistence type="predicted"/>
<evidence type="ECO:0000313" key="3">
    <source>
        <dbReference type="EMBL" id="UQN30064.1"/>
    </source>
</evidence>
<gene>
    <name evidence="3" type="ORF">M4486_01575</name>
</gene>
<dbReference type="Proteomes" id="UP001055868">
    <property type="component" value="Chromosome"/>
</dbReference>
<organism evidence="3 4">
    <name type="scientific">Brachybacterium kimchii</name>
    <dbReference type="NCBI Taxonomy" id="2942909"/>
    <lineage>
        <taxon>Bacteria</taxon>
        <taxon>Bacillati</taxon>
        <taxon>Actinomycetota</taxon>
        <taxon>Actinomycetes</taxon>
        <taxon>Micrococcales</taxon>
        <taxon>Dermabacteraceae</taxon>
        <taxon>Brachybacterium</taxon>
    </lineage>
</organism>
<reference evidence="3" key="1">
    <citation type="submission" date="2022-05" db="EMBL/GenBank/DDBJ databases">
        <title>Genomic analysis of Brachybacterium sp. CBA3104.</title>
        <authorList>
            <person name="Roh S.W."/>
            <person name="Kim Y.B."/>
            <person name="Kim Y."/>
        </authorList>
    </citation>
    <scope>NUCLEOTIDE SEQUENCE</scope>
    <source>
        <strain evidence="3">CBA3104</strain>
    </source>
</reference>